<keyword evidence="11" id="KW-1185">Reference proteome</keyword>
<comment type="subcellular location">
    <subcellularLocation>
        <location evidence="7">Cytoplasm</location>
    </subcellularLocation>
</comment>
<dbReference type="EMBL" id="JQCF01000022">
    <property type="protein sequence ID" value="KRN98420.1"/>
    <property type="molecule type" value="Genomic_DNA"/>
</dbReference>
<dbReference type="PANTHER" id="PTHR20861">
    <property type="entry name" value="HOMOSERINE/4-DIPHOSPHOCYTIDYL-2-C-METHYL-D-ERYTHRITOL KINASE"/>
    <property type="match status" value="1"/>
</dbReference>
<keyword evidence="2 7" id="KW-0808">Transferase</keyword>
<keyword evidence="4 7" id="KW-0547">Nucleotide-binding</keyword>
<comment type="similarity">
    <text evidence="7">Belongs to the GHMP kinase family. Homoserine kinase subfamily.</text>
</comment>
<dbReference type="RefSeq" id="WP_057881331.1">
    <property type="nucleotide sequence ID" value="NZ_JQCF01000022.1"/>
</dbReference>
<evidence type="ECO:0000256" key="5">
    <source>
        <dbReference type="ARBA" id="ARBA00022777"/>
    </source>
</evidence>
<keyword evidence="3 7" id="KW-0791">Threonine biosynthesis</keyword>
<dbReference type="HAMAP" id="MF_00384">
    <property type="entry name" value="Homoser_kinase"/>
    <property type="match status" value="1"/>
</dbReference>
<evidence type="ECO:0000256" key="8">
    <source>
        <dbReference type="NCBIfam" id="TIGR00191"/>
    </source>
</evidence>
<dbReference type="PIRSF" id="PIRSF000676">
    <property type="entry name" value="Homoser_kin"/>
    <property type="match status" value="1"/>
</dbReference>
<evidence type="ECO:0000256" key="4">
    <source>
        <dbReference type="ARBA" id="ARBA00022741"/>
    </source>
</evidence>
<dbReference type="AlphaFoldDB" id="A0A0R2LJV5"/>
<dbReference type="SUPFAM" id="SSF54211">
    <property type="entry name" value="Ribosomal protein S5 domain 2-like"/>
    <property type="match status" value="1"/>
</dbReference>
<evidence type="ECO:0000256" key="2">
    <source>
        <dbReference type="ARBA" id="ARBA00022679"/>
    </source>
</evidence>
<dbReference type="InterPro" id="IPR006204">
    <property type="entry name" value="GHMP_kinase_N_dom"/>
</dbReference>
<dbReference type="OrthoDB" id="9769912at2"/>
<dbReference type="InterPro" id="IPR020568">
    <property type="entry name" value="Ribosomal_Su5_D2-typ_SF"/>
</dbReference>
<dbReference type="PATRIC" id="fig|993692.3.peg.1168"/>
<dbReference type="NCBIfam" id="TIGR00191">
    <property type="entry name" value="thrB"/>
    <property type="match status" value="1"/>
</dbReference>
<dbReference type="PANTHER" id="PTHR20861:SF1">
    <property type="entry name" value="HOMOSERINE KINASE"/>
    <property type="match status" value="1"/>
</dbReference>
<feature type="domain" description="GHMP kinase N-terminal" evidence="9">
    <location>
        <begin position="61"/>
        <end position="135"/>
    </location>
</feature>
<dbReference type="InterPro" id="IPR000870">
    <property type="entry name" value="Homoserine_kinase"/>
</dbReference>
<accession>A0A0R2LJV5</accession>
<dbReference type="InterPro" id="IPR014721">
    <property type="entry name" value="Ribsml_uS5_D2-typ_fold_subgr"/>
</dbReference>
<evidence type="ECO:0000256" key="3">
    <source>
        <dbReference type="ARBA" id="ARBA00022697"/>
    </source>
</evidence>
<sequence>MIEIKVPATSANIGVGFDCLGLAVSLYSTVLFEPSDKKLTISGCPEGFQNSHNLIYQSFVAACNFLQRPIPKIKITIQNNIPISRGLGSSAFCIVAGLAGANAWFGQPLSKTQLLELATKVEGHPDNVAPAIFGKMMASFIDDDHNVQTVPFELANNLHFIAIIPNYTVNTDQARKILPQEMTYQTATYQMGHAIALSKALEIGDFSLIKTAIVDKMHEPYRSQLIPDYHRVKQICENNAAVMYISGSGSTMMAITSDELISQKSFKELKKDFPQWEVLQLEIDTTGVTCAIN</sequence>
<evidence type="ECO:0000313" key="11">
    <source>
        <dbReference type="Proteomes" id="UP000051006"/>
    </source>
</evidence>
<comment type="caution">
    <text evidence="7">Lacks conserved residue(s) required for the propagation of feature annotation.</text>
</comment>
<comment type="function">
    <text evidence="7">Catalyzes the ATP-dependent phosphorylation of L-homoserine to L-homoserine phosphate.</text>
</comment>
<dbReference type="InterPro" id="IPR036554">
    <property type="entry name" value="GHMP_kinase_C_sf"/>
</dbReference>
<evidence type="ECO:0000256" key="1">
    <source>
        <dbReference type="ARBA" id="ARBA00022605"/>
    </source>
</evidence>
<dbReference type="SUPFAM" id="SSF55060">
    <property type="entry name" value="GHMP Kinase, C-terminal domain"/>
    <property type="match status" value="1"/>
</dbReference>
<keyword evidence="5 7" id="KW-0418">Kinase</keyword>
<organism evidence="10 11">
    <name type="scientific">Companilactobacillus kimchiensis</name>
    <dbReference type="NCBI Taxonomy" id="993692"/>
    <lineage>
        <taxon>Bacteria</taxon>
        <taxon>Bacillati</taxon>
        <taxon>Bacillota</taxon>
        <taxon>Bacilli</taxon>
        <taxon>Lactobacillales</taxon>
        <taxon>Lactobacillaceae</taxon>
        <taxon>Companilactobacillus</taxon>
    </lineage>
</organism>
<dbReference type="GO" id="GO:0004413">
    <property type="term" value="F:homoserine kinase activity"/>
    <property type="evidence" value="ECO:0007669"/>
    <property type="project" value="UniProtKB-UniRule"/>
</dbReference>
<dbReference type="STRING" id="993692.IV57_GL001151"/>
<dbReference type="Gene3D" id="3.30.230.10">
    <property type="match status" value="1"/>
</dbReference>
<dbReference type="GO" id="GO:0009088">
    <property type="term" value="P:threonine biosynthetic process"/>
    <property type="evidence" value="ECO:0007669"/>
    <property type="project" value="UniProtKB-UniRule"/>
</dbReference>
<dbReference type="Proteomes" id="UP000051006">
    <property type="component" value="Unassembled WGS sequence"/>
</dbReference>
<dbReference type="UniPathway" id="UPA00050">
    <property type="reaction ID" value="UER00064"/>
</dbReference>
<comment type="catalytic activity">
    <reaction evidence="7">
        <text>L-homoserine + ATP = O-phospho-L-homoserine + ADP + H(+)</text>
        <dbReference type="Rhea" id="RHEA:13985"/>
        <dbReference type="ChEBI" id="CHEBI:15378"/>
        <dbReference type="ChEBI" id="CHEBI:30616"/>
        <dbReference type="ChEBI" id="CHEBI:57476"/>
        <dbReference type="ChEBI" id="CHEBI:57590"/>
        <dbReference type="ChEBI" id="CHEBI:456216"/>
        <dbReference type="EC" id="2.7.1.39"/>
    </reaction>
</comment>
<dbReference type="EC" id="2.7.1.39" evidence="7 8"/>
<proteinExistence type="inferred from homology"/>
<evidence type="ECO:0000256" key="6">
    <source>
        <dbReference type="ARBA" id="ARBA00022840"/>
    </source>
</evidence>
<comment type="pathway">
    <text evidence="7">Amino-acid biosynthesis; L-threonine biosynthesis; L-threonine from L-aspartate: step 4/5.</text>
</comment>
<gene>
    <name evidence="7" type="primary">thrB</name>
    <name evidence="10" type="ORF">IV57_GL001151</name>
</gene>
<dbReference type="GO" id="GO:0005524">
    <property type="term" value="F:ATP binding"/>
    <property type="evidence" value="ECO:0007669"/>
    <property type="project" value="UniProtKB-UniRule"/>
</dbReference>
<protein>
    <recommendedName>
        <fullName evidence="7 8">Homoserine kinase</fullName>
        <shortName evidence="7">HK</shortName>
        <shortName evidence="7">HSK</shortName>
        <ecNumber evidence="7 8">2.7.1.39</ecNumber>
    </recommendedName>
</protein>
<reference evidence="10 11" key="1">
    <citation type="journal article" date="2015" name="Genome Announc.">
        <title>Expanding the biotechnology potential of lactobacilli through comparative genomics of 213 strains and associated genera.</title>
        <authorList>
            <person name="Sun Z."/>
            <person name="Harris H.M."/>
            <person name="McCann A."/>
            <person name="Guo C."/>
            <person name="Argimon S."/>
            <person name="Zhang W."/>
            <person name="Yang X."/>
            <person name="Jeffery I.B."/>
            <person name="Cooney J.C."/>
            <person name="Kagawa T.F."/>
            <person name="Liu W."/>
            <person name="Song Y."/>
            <person name="Salvetti E."/>
            <person name="Wrobel A."/>
            <person name="Rasinkangas P."/>
            <person name="Parkhill J."/>
            <person name="Rea M.C."/>
            <person name="O'Sullivan O."/>
            <person name="Ritari J."/>
            <person name="Douillard F.P."/>
            <person name="Paul Ross R."/>
            <person name="Yang R."/>
            <person name="Briner A.E."/>
            <person name="Felis G.E."/>
            <person name="de Vos W.M."/>
            <person name="Barrangou R."/>
            <person name="Klaenhammer T.R."/>
            <person name="Caufield P.W."/>
            <person name="Cui Y."/>
            <person name="Zhang H."/>
            <person name="O'Toole P.W."/>
        </authorList>
    </citation>
    <scope>NUCLEOTIDE SEQUENCE [LARGE SCALE GENOMIC DNA]</scope>
    <source>
        <strain evidence="10 11">DSM 24716</strain>
    </source>
</reference>
<dbReference type="GO" id="GO:0005737">
    <property type="term" value="C:cytoplasm"/>
    <property type="evidence" value="ECO:0007669"/>
    <property type="project" value="UniProtKB-SubCell"/>
</dbReference>
<dbReference type="Gene3D" id="3.30.70.890">
    <property type="entry name" value="GHMP kinase, C-terminal domain"/>
    <property type="match status" value="1"/>
</dbReference>
<name>A0A0R2LJV5_9LACO</name>
<evidence type="ECO:0000256" key="7">
    <source>
        <dbReference type="HAMAP-Rule" id="MF_00384"/>
    </source>
</evidence>
<evidence type="ECO:0000313" key="10">
    <source>
        <dbReference type="EMBL" id="KRN98420.1"/>
    </source>
</evidence>
<keyword evidence="1 7" id="KW-0028">Amino-acid biosynthesis</keyword>
<dbReference type="PRINTS" id="PR00958">
    <property type="entry name" value="HOMSERKINASE"/>
</dbReference>
<evidence type="ECO:0000259" key="9">
    <source>
        <dbReference type="Pfam" id="PF00288"/>
    </source>
</evidence>
<dbReference type="Pfam" id="PF00288">
    <property type="entry name" value="GHMP_kinases_N"/>
    <property type="match status" value="1"/>
</dbReference>
<comment type="caution">
    <text evidence="10">The sequence shown here is derived from an EMBL/GenBank/DDBJ whole genome shotgun (WGS) entry which is preliminary data.</text>
</comment>
<keyword evidence="6 7" id="KW-0067">ATP-binding</keyword>
<keyword evidence="7" id="KW-0963">Cytoplasm</keyword>